<dbReference type="PROSITE" id="PS50144">
    <property type="entry name" value="MATH"/>
    <property type="match status" value="1"/>
</dbReference>
<dbReference type="InterPro" id="IPR002083">
    <property type="entry name" value="MATH/TRAF_dom"/>
</dbReference>
<evidence type="ECO:0000313" key="3">
    <source>
        <dbReference type="EMBL" id="KAF8787710.1"/>
    </source>
</evidence>
<feature type="domain" description="BTB" evidence="1">
    <location>
        <begin position="338"/>
        <end position="405"/>
    </location>
</feature>
<dbReference type="SUPFAM" id="SSF54695">
    <property type="entry name" value="POZ domain"/>
    <property type="match status" value="1"/>
</dbReference>
<dbReference type="PANTHER" id="PTHR24413">
    <property type="entry name" value="SPECKLE-TYPE POZ PROTEIN"/>
    <property type="match status" value="1"/>
</dbReference>
<protein>
    <submittedName>
        <fullName evidence="3">Speckle-type POZ protein like</fullName>
    </submittedName>
</protein>
<dbReference type="InterPro" id="IPR008974">
    <property type="entry name" value="TRAF-like"/>
</dbReference>
<comment type="caution">
    <text evidence="3">The sequence shown here is derived from an EMBL/GenBank/DDBJ whole genome shotgun (WGS) entry which is preliminary data.</text>
</comment>
<name>A0A8T0FEJ9_ARGBR</name>
<dbReference type="Gene3D" id="2.60.210.10">
    <property type="entry name" value="Apoptosis, Tumor Necrosis Factor Receptor Associated Protein 2, Chain A"/>
    <property type="match status" value="1"/>
</dbReference>
<reference evidence="3" key="2">
    <citation type="submission" date="2020-06" db="EMBL/GenBank/DDBJ databases">
        <authorList>
            <person name="Sheffer M."/>
        </authorList>
    </citation>
    <scope>NUCLEOTIDE SEQUENCE</scope>
</reference>
<evidence type="ECO:0000259" key="2">
    <source>
        <dbReference type="PROSITE" id="PS50144"/>
    </source>
</evidence>
<dbReference type="EMBL" id="JABXBU010000015">
    <property type="protein sequence ID" value="KAF8787710.1"/>
    <property type="molecule type" value="Genomic_DNA"/>
</dbReference>
<dbReference type="SUPFAM" id="SSF49599">
    <property type="entry name" value="TRAF domain-like"/>
    <property type="match status" value="1"/>
</dbReference>
<dbReference type="Proteomes" id="UP000807504">
    <property type="component" value="Unassembled WGS sequence"/>
</dbReference>
<dbReference type="GO" id="GO:0030163">
    <property type="term" value="P:protein catabolic process"/>
    <property type="evidence" value="ECO:0007669"/>
    <property type="project" value="UniProtKB-ARBA"/>
</dbReference>
<dbReference type="AlphaFoldDB" id="A0A8T0FEJ9"/>
<dbReference type="SMART" id="SM00225">
    <property type="entry name" value="BTB"/>
    <property type="match status" value="1"/>
</dbReference>
<dbReference type="InterPro" id="IPR011333">
    <property type="entry name" value="SKP1/BTB/POZ_sf"/>
</dbReference>
<gene>
    <name evidence="3" type="ORF">HNY73_009279</name>
</gene>
<dbReference type="Gene3D" id="1.25.40.420">
    <property type="match status" value="1"/>
</dbReference>
<keyword evidence="4" id="KW-1185">Reference proteome</keyword>
<organism evidence="3 4">
    <name type="scientific">Argiope bruennichi</name>
    <name type="common">Wasp spider</name>
    <name type="synonym">Aranea bruennichi</name>
    <dbReference type="NCBI Taxonomy" id="94029"/>
    <lineage>
        <taxon>Eukaryota</taxon>
        <taxon>Metazoa</taxon>
        <taxon>Ecdysozoa</taxon>
        <taxon>Arthropoda</taxon>
        <taxon>Chelicerata</taxon>
        <taxon>Arachnida</taxon>
        <taxon>Araneae</taxon>
        <taxon>Araneomorphae</taxon>
        <taxon>Entelegynae</taxon>
        <taxon>Araneoidea</taxon>
        <taxon>Araneidae</taxon>
        <taxon>Argiope</taxon>
    </lineage>
</organism>
<accession>A0A8T0FEJ9</accession>
<reference evidence="3" key="1">
    <citation type="journal article" date="2020" name="bioRxiv">
        <title>Chromosome-level reference genome of the European wasp spider Argiope bruennichi: a resource for studies on range expansion and evolutionary adaptation.</title>
        <authorList>
            <person name="Sheffer M.M."/>
            <person name="Hoppe A."/>
            <person name="Krehenwinkel H."/>
            <person name="Uhl G."/>
            <person name="Kuss A.W."/>
            <person name="Jensen L."/>
            <person name="Jensen C."/>
            <person name="Gillespie R.G."/>
            <person name="Hoff K.J."/>
            <person name="Prost S."/>
        </authorList>
    </citation>
    <scope>NUCLEOTIDE SEQUENCE</scope>
</reference>
<dbReference type="PROSITE" id="PS50097">
    <property type="entry name" value="BTB"/>
    <property type="match status" value="1"/>
</dbReference>
<dbReference type="CDD" id="cd00121">
    <property type="entry name" value="MATH"/>
    <property type="match status" value="1"/>
</dbReference>
<evidence type="ECO:0000259" key="1">
    <source>
        <dbReference type="PROSITE" id="PS50097"/>
    </source>
</evidence>
<proteinExistence type="predicted"/>
<dbReference type="Pfam" id="PF00651">
    <property type="entry name" value="BTB"/>
    <property type="match status" value="1"/>
</dbReference>
<dbReference type="Pfam" id="PF22486">
    <property type="entry name" value="MATH_2"/>
    <property type="match status" value="1"/>
</dbReference>
<dbReference type="InterPro" id="IPR000210">
    <property type="entry name" value="BTB/POZ_dom"/>
</dbReference>
<evidence type="ECO:0000313" key="4">
    <source>
        <dbReference type="Proteomes" id="UP000807504"/>
    </source>
</evidence>
<feature type="domain" description="MATH" evidence="2">
    <location>
        <begin position="11"/>
        <end position="141"/>
    </location>
</feature>
<sequence>MAKEVDGEPNGCTFLWKIENINHCWLEMKEPIESPPFIADALEGTKWSLRLYPMGLTDKNYVCFDILRKRKCNGPEDIRINFQLVALDKDELYLTERTATKCDFKKSVGKGYPTFESREKIFITEREAFLPDDTLTLQCTIWNEGQKPVNPKYLYARTVFKVNRRSFVWKIDNFSALTSGMNNKFKDDLIEFDFDIKEGLDLEKKLVVKNISYDESLKYISFTVNVIDSEKKKKILGSQEYFADDLKEGVLPTLLNLKTLLENKRLYFPDDVLHLDCEYTYSNGDILFEHCGSRIIFQNKKNDGTECSSENNINQKESLNAAELVKDLKSICNNAIFSDSELRTSTQTFPTHMAILSARSPVFKSMFSHDMKEKNRRHVDITDLDDETIHQMLLYIYMNSVEAQQLESVSKLYVAADKYQILSLKSKCASFLKENLCPTKACEVLLLADLHSDKDLKSFVNDYILKHDKEVFGSQEWKDFMDTNLKLAADIMYSKVYPC</sequence>
<dbReference type="Gene3D" id="3.30.710.10">
    <property type="entry name" value="Potassium Channel Kv1.1, Chain A"/>
    <property type="match status" value="1"/>
</dbReference>